<dbReference type="PROSITE" id="PS50158">
    <property type="entry name" value="ZF_CCHC"/>
    <property type="match status" value="1"/>
</dbReference>
<dbReference type="SUPFAM" id="SSF54447">
    <property type="entry name" value="ssDNA-binding transcriptional regulator domain"/>
    <property type="match status" value="1"/>
</dbReference>
<keyword evidence="1" id="KW-0863">Zinc-finger</keyword>
<dbReference type="GO" id="GO:0006355">
    <property type="term" value="P:regulation of DNA-templated transcription"/>
    <property type="evidence" value="ECO:0007669"/>
    <property type="project" value="InterPro"/>
</dbReference>
<dbReference type="EMBL" id="JAIWQS010000008">
    <property type="protein sequence ID" value="KAJ8900473.1"/>
    <property type="molecule type" value="Genomic_DNA"/>
</dbReference>
<protein>
    <recommendedName>
        <fullName evidence="2">CCHC-type domain-containing protein</fullName>
    </recommendedName>
</protein>
<name>A0AAV8UHB8_9ROSI</name>
<feature type="domain" description="CCHC-type" evidence="2">
    <location>
        <begin position="345"/>
        <end position="360"/>
    </location>
</feature>
<dbReference type="PANTHER" id="PTHR47592:SF6">
    <property type="entry name" value="PBF68 PROTEIN"/>
    <property type="match status" value="1"/>
</dbReference>
<dbReference type="Proteomes" id="UP001159364">
    <property type="component" value="Linkage Group LG08"/>
</dbReference>
<dbReference type="Pfam" id="PF02229">
    <property type="entry name" value="PC4"/>
    <property type="match status" value="1"/>
</dbReference>
<proteinExistence type="predicted"/>
<sequence>MPKWEVDGDGNRVICKLSNKRTVTVQKFKGKSYVSIREFYLKGGKQFSSHKGINLPTEQWSTLNNSIPAIEEAISKIQSKLRSENDSEQTEHTTNPVLTPDSQELLTVKVSRFDGRNYQSWAAQMELFLGQLKLRYVLTEPRPSIAVNQEANNYSQAKVVECKWFNDNLMCCHHILSSLSDSLYLKYSKKAKNAKELWEELKLVYQYEDFGNKLSQVKKYIEFQMVDDKPILQQVQELNGIADSIVSTGTSIDDSFHVHVVISKLPPSWRDFCTQVMRDEYIPFWVLMEHIRVEEEARNLDTQRQPSNSVCYYTNNIGPRMKDMNRPGLHWKRRETENHYNAPVCNFCGKKGHISRHCRNKKFDTEAGDKADNETSHRVAGVNMLYRAE</sequence>
<gene>
    <name evidence="3" type="ORF">K2173_025250</name>
</gene>
<comment type="caution">
    <text evidence="3">The sequence shown here is derived from an EMBL/GenBank/DDBJ whole genome shotgun (WGS) entry which is preliminary data.</text>
</comment>
<evidence type="ECO:0000313" key="3">
    <source>
        <dbReference type="EMBL" id="KAJ8900473.1"/>
    </source>
</evidence>
<dbReference type="PANTHER" id="PTHR47592">
    <property type="entry name" value="PBF68 PROTEIN"/>
    <property type="match status" value="1"/>
</dbReference>
<reference evidence="3 4" key="1">
    <citation type="submission" date="2021-09" db="EMBL/GenBank/DDBJ databases">
        <title>Genomic insights and catalytic innovation underlie evolution of tropane alkaloids biosynthesis.</title>
        <authorList>
            <person name="Wang Y.-J."/>
            <person name="Tian T."/>
            <person name="Huang J.-P."/>
            <person name="Huang S.-X."/>
        </authorList>
    </citation>
    <scope>NUCLEOTIDE SEQUENCE [LARGE SCALE GENOMIC DNA]</scope>
    <source>
        <strain evidence="3">KIB-2018</strain>
        <tissue evidence="3">Leaf</tissue>
    </source>
</reference>
<dbReference type="GO" id="GO:0003677">
    <property type="term" value="F:DNA binding"/>
    <property type="evidence" value="ECO:0007669"/>
    <property type="project" value="InterPro"/>
</dbReference>
<dbReference type="SMART" id="SM00343">
    <property type="entry name" value="ZnF_C2HC"/>
    <property type="match status" value="1"/>
</dbReference>
<dbReference type="GO" id="GO:0008270">
    <property type="term" value="F:zinc ion binding"/>
    <property type="evidence" value="ECO:0007669"/>
    <property type="project" value="UniProtKB-KW"/>
</dbReference>
<dbReference type="InterPro" id="IPR001878">
    <property type="entry name" value="Znf_CCHC"/>
</dbReference>
<dbReference type="InterPro" id="IPR003173">
    <property type="entry name" value="PC4_C"/>
</dbReference>
<evidence type="ECO:0000259" key="2">
    <source>
        <dbReference type="PROSITE" id="PS50158"/>
    </source>
</evidence>
<keyword evidence="1" id="KW-0862">Zinc</keyword>
<evidence type="ECO:0000313" key="4">
    <source>
        <dbReference type="Proteomes" id="UP001159364"/>
    </source>
</evidence>
<dbReference type="AlphaFoldDB" id="A0AAV8UHB8"/>
<keyword evidence="4" id="KW-1185">Reference proteome</keyword>
<dbReference type="InterPro" id="IPR009044">
    <property type="entry name" value="ssDNA-bd_transcriptional_reg"/>
</dbReference>
<keyword evidence="1" id="KW-0479">Metal-binding</keyword>
<accession>A0AAV8UHB8</accession>
<dbReference type="Pfam" id="PF14223">
    <property type="entry name" value="Retrotran_gag_2"/>
    <property type="match status" value="1"/>
</dbReference>
<dbReference type="Gene3D" id="2.30.31.10">
    <property type="entry name" value="Transcriptional Coactivator Pc4, Chain A"/>
    <property type="match status" value="1"/>
</dbReference>
<organism evidence="3 4">
    <name type="scientific">Erythroxylum novogranatense</name>
    <dbReference type="NCBI Taxonomy" id="1862640"/>
    <lineage>
        <taxon>Eukaryota</taxon>
        <taxon>Viridiplantae</taxon>
        <taxon>Streptophyta</taxon>
        <taxon>Embryophyta</taxon>
        <taxon>Tracheophyta</taxon>
        <taxon>Spermatophyta</taxon>
        <taxon>Magnoliopsida</taxon>
        <taxon>eudicotyledons</taxon>
        <taxon>Gunneridae</taxon>
        <taxon>Pentapetalae</taxon>
        <taxon>rosids</taxon>
        <taxon>fabids</taxon>
        <taxon>Malpighiales</taxon>
        <taxon>Erythroxylaceae</taxon>
        <taxon>Erythroxylum</taxon>
    </lineage>
</organism>
<evidence type="ECO:0000256" key="1">
    <source>
        <dbReference type="PROSITE-ProRule" id="PRU00047"/>
    </source>
</evidence>